<sequence length="504" mass="57861">MYYFLTHTINDKLAGLEIAMINRLKIFREMDVPAKIVTFHFNRQLHENMKHWSIPESDMLSMFDFFQNAVSLPTDFEMQNDVEQITARLIEEHDGELDVQANDRAVSFLDRQRQLKARINRNGNLATSIEWFDRNGNLVRRDGFDTRGFLSIATFFGQDGGVAHEVMYDIAGNEVINSYYHEQANGEIGNTLLILKQNDVEMMFSDLDHLAAYFYDQISIVNGEQSTFIADRSYLVDKPLFLMKNTVKKYEFWHNTFTTDYSPEGPLVPVMENEINSGQLNGYLVPTRAAAVDLEKRLPASIPVHNISVALNDEMPTVLPFEQRDPDKIILVARIEEQKNISDALKAFKIMRDQRSTLKLYVYGYILDIKLNERLQDQVRDLGLEGSVIFKAYTLSKDEIYQNAQLLLLTSRNEGWGMVINEAFTYGVPVVSYDTKYGPSEVVTDNQDGYIVEQGDYQAMASKSLELLADDEKRVDFARFGVDAMRAFDLKASAERWKALLEKI</sequence>
<dbReference type="PANTHER" id="PTHR12526:SF630">
    <property type="entry name" value="GLYCOSYLTRANSFERASE"/>
    <property type="match status" value="1"/>
</dbReference>
<dbReference type="Gene3D" id="3.40.50.2000">
    <property type="entry name" value="Glycogen Phosphorylase B"/>
    <property type="match status" value="3"/>
</dbReference>
<dbReference type="SUPFAM" id="SSF53756">
    <property type="entry name" value="UDP-Glycosyltransferase/glycogen phosphorylase"/>
    <property type="match status" value="1"/>
</dbReference>
<name>A0A6C2C528_9LACO</name>
<keyword evidence="3" id="KW-1185">Reference proteome</keyword>
<dbReference type="RefSeq" id="WP_148623095.1">
    <property type="nucleotide sequence ID" value="NZ_SDGZ01000017.1"/>
</dbReference>
<keyword evidence="2" id="KW-0808">Transferase</keyword>
<accession>A0A6C2C528</accession>
<gene>
    <name evidence="2" type="ORF">ESZ50_08235</name>
</gene>
<evidence type="ECO:0000313" key="3">
    <source>
        <dbReference type="Proteomes" id="UP000371977"/>
    </source>
</evidence>
<protein>
    <submittedName>
        <fullName evidence="2">Glycosyltransferase</fullName>
    </submittedName>
</protein>
<evidence type="ECO:0000259" key="1">
    <source>
        <dbReference type="Pfam" id="PF00534"/>
    </source>
</evidence>
<feature type="domain" description="Glycosyl transferase family 1" evidence="1">
    <location>
        <begin position="324"/>
        <end position="479"/>
    </location>
</feature>
<dbReference type="OrthoDB" id="570545at2"/>
<evidence type="ECO:0000313" key="2">
    <source>
        <dbReference type="EMBL" id="TYC48749.1"/>
    </source>
</evidence>
<reference evidence="2 3" key="1">
    <citation type="submission" date="2019-01" db="EMBL/GenBank/DDBJ databases">
        <title>Weissella sp. nov., a novel lactic acid bacterium isolated from animal feces.</title>
        <authorList>
            <person name="Wang L.-T."/>
        </authorList>
    </citation>
    <scope>NUCLEOTIDE SEQUENCE [LARGE SCALE GENOMIC DNA]</scope>
    <source>
        <strain evidence="2 3">8H-2</strain>
    </source>
</reference>
<dbReference type="PANTHER" id="PTHR12526">
    <property type="entry name" value="GLYCOSYLTRANSFERASE"/>
    <property type="match status" value="1"/>
</dbReference>
<dbReference type="InterPro" id="IPR001296">
    <property type="entry name" value="Glyco_trans_1"/>
</dbReference>
<organism evidence="2 3">
    <name type="scientific">Weissella muntiaci</name>
    <dbReference type="NCBI Taxonomy" id="2508881"/>
    <lineage>
        <taxon>Bacteria</taxon>
        <taxon>Bacillati</taxon>
        <taxon>Bacillota</taxon>
        <taxon>Bacilli</taxon>
        <taxon>Lactobacillales</taxon>
        <taxon>Lactobacillaceae</taxon>
        <taxon>Weissella</taxon>
    </lineage>
</organism>
<dbReference type="EMBL" id="SDGZ01000017">
    <property type="protein sequence ID" value="TYC48749.1"/>
    <property type="molecule type" value="Genomic_DNA"/>
</dbReference>
<dbReference type="GO" id="GO:0016757">
    <property type="term" value="F:glycosyltransferase activity"/>
    <property type="evidence" value="ECO:0007669"/>
    <property type="project" value="InterPro"/>
</dbReference>
<comment type="caution">
    <text evidence="2">The sequence shown here is derived from an EMBL/GenBank/DDBJ whole genome shotgun (WGS) entry which is preliminary data.</text>
</comment>
<proteinExistence type="predicted"/>
<dbReference type="AlphaFoldDB" id="A0A6C2C528"/>
<dbReference type="Pfam" id="PF00534">
    <property type="entry name" value="Glycos_transf_1"/>
    <property type="match status" value="1"/>
</dbReference>
<dbReference type="Proteomes" id="UP000371977">
    <property type="component" value="Unassembled WGS sequence"/>
</dbReference>